<dbReference type="InterPro" id="IPR026044">
    <property type="entry name" value="MltA"/>
</dbReference>
<dbReference type="STRING" id="1121439.dsat_2314"/>
<dbReference type="PROSITE" id="PS51257">
    <property type="entry name" value="PROKAR_LIPOPROTEIN"/>
    <property type="match status" value="1"/>
</dbReference>
<dbReference type="Proteomes" id="UP000014975">
    <property type="component" value="Unassembled WGS sequence"/>
</dbReference>
<dbReference type="GO" id="GO:0019867">
    <property type="term" value="C:outer membrane"/>
    <property type="evidence" value="ECO:0007669"/>
    <property type="project" value="InterPro"/>
</dbReference>
<dbReference type="PANTHER" id="PTHR30124:SF0">
    <property type="entry name" value="MEMBRANE-BOUND LYTIC MUREIN TRANSGLYCOSYLASE A"/>
    <property type="match status" value="1"/>
</dbReference>
<dbReference type="Gene3D" id="2.40.240.50">
    <property type="entry name" value="Barwin-like endoglucanases"/>
    <property type="match status" value="1"/>
</dbReference>
<dbReference type="EC" id="4.2.2.n1" evidence="2"/>
<dbReference type="GO" id="GO:0071555">
    <property type="term" value="P:cell wall organization"/>
    <property type="evidence" value="ECO:0007669"/>
    <property type="project" value="UniProtKB-KW"/>
</dbReference>
<dbReference type="GO" id="GO:0008933">
    <property type="term" value="F:peptidoglycan lytic transglycosylase activity"/>
    <property type="evidence" value="ECO:0007669"/>
    <property type="project" value="TreeGrafter"/>
</dbReference>
<dbReference type="Pfam" id="PF06725">
    <property type="entry name" value="3D"/>
    <property type="match status" value="1"/>
</dbReference>
<proteinExistence type="predicted"/>
<dbReference type="PANTHER" id="PTHR30124">
    <property type="entry name" value="MEMBRANE-BOUND LYTIC MUREIN TRANSGLYCOSYLASE A"/>
    <property type="match status" value="1"/>
</dbReference>
<accession>S7TE32</accession>
<dbReference type="SUPFAM" id="SSF50685">
    <property type="entry name" value="Barwin-like endoglucanases"/>
    <property type="match status" value="1"/>
</dbReference>
<dbReference type="CDD" id="cd14668">
    <property type="entry name" value="mlta_B"/>
    <property type="match status" value="1"/>
</dbReference>
<dbReference type="SMART" id="SM00925">
    <property type="entry name" value="MltA"/>
    <property type="match status" value="1"/>
</dbReference>
<dbReference type="EMBL" id="ATHI01000005">
    <property type="protein sequence ID" value="EPR34951.1"/>
    <property type="molecule type" value="Genomic_DNA"/>
</dbReference>
<dbReference type="OrthoDB" id="9783686at2"/>
<name>S7TE32_9BACT</name>
<feature type="domain" description="Lytic transglycosylase MltA" evidence="7">
    <location>
        <begin position="148"/>
        <end position="306"/>
    </location>
</feature>
<gene>
    <name evidence="8" type="ORF">dsat_2314</name>
</gene>
<comment type="catalytic activity">
    <reaction evidence="1">
        <text>Exolytic cleavage of the (1-&gt;4)-beta-glycosidic linkage between N-acetylmuramic acid (MurNAc) and N-acetylglucosamine (GlcNAc) residues in peptidoglycan, from either the reducing or the non-reducing ends of the peptidoglycan chains, with concomitant formation of a 1,6-anhydrobond in the MurNAc residue.</text>
        <dbReference type="EC" id="4.2.2.n1"/>
    </reaction>
</comment>
<organism evidence="8 9">
    <name type="scientific">Alkalidesulfovibrio alkalitolerans DSM 16529</name>
    <dbReference type="NCBI Taxonomy" id="1121439"/>
    <lineage>
        <taxon>Bacteria</taxon>
        <taxon>Pseudomonadati</taxon>
        <taxon>Thermodesulfobacteriota</taxon>
        <taxon>Desulfovibrionia</taxon>
        <taxon>Desulfovibrionales</taxon>
        <taxon>Desulfovibrionaceae</taxon>
        <taxon>Alkalidesulfovibrio</taxon>
    </lineage>
</organism>
<reference evidence="8 9" key="1">
    <citation type="journal article" date="2013" name="Genome Announc.">
        <title>Draft genome sequences for three mercury-methylating, sulfate-reducing bacteria.</title>
        <authorList>
            <person name="Brown S.D."/>
            <person name="Hurt R.A.Jr."/>
            <person name="Gilmour C.C."/>
            <person name="Elias D.A."/>
        </authorList>
    </citation>
    <scope>NUCLEOTIDE SEQUENCE [LARGE SCALE GENOMIC DNA]</scope>
    <source>
        <strain evidence="8 9">DSM 16529</strain>
    </source>
</reference>
<dbReference type="PATRIC" id="fig|1121439.3.peg.706"/>
<evidence type="ECO:0000256" key="2">
    <source>
        <dbReference type="ARBA" id="ARBA00012587"/>
    </source>
</evidence>
<evidence type="ECO:0000256" key="4">
    <source>
        <dbReference type="ARBA" id="ARBA00023316"/>
    </source>
</evidence>
<dbReference type="GO" id="GO:0009254">
    <property type="term" value="P:peptidoglycan turnover"/>
    <property type="evidence" value="ECO:0007669"/>
    <property type="project" value="InterPro"/>
</dbReference>
<protein>
    <recommendedName>
        <fullName evidence="2">peptidoglycan lytic exotransglycosylase</fullName>
        <ecNumber evidence="2">4.2.2.n1</ecNumber>
    </recommendedName>
    <alternativeName>
        <fullName evidence="5">Murein hydrolase A</fullName>
    </alternativeName>
</protein>
<evidence type="ECO:0000259" key="7">
    <source>
        <dbReference type="SMART" id="SM00925"/>
    </source>
</evidence>
<dbReference type="InterPro" id="IPR036908">
    <property type="entry name" value="RlpA-like_sf"/>
</dbReference>
<dbReference type="AlphaFoldDB" id="S7TE32"/>
<dbReference type="Pfam" id="PF03562">
    <property type="entry name" value="MltA"/>
    <property type="match status" value="1"/>
</dbReference>
<dbReference type="InterPro" id="IPR005300">
    <property type="entry name" value="MltA_B"/>
</dbReference>
<keyword evidence="3" id="KW-0456">Lyase</keyword>
<evidence type="ECO:0000313" key="8">
    <source>
        <dbReference type="EMBL" id="EPR34951.1"/>
    </source>
</evidence>
<dbReference type="GO" id="GO:0009253">
    <property type="term" value="P:peptidoglycan catabolic process"/>
    <property type="evidence" value="ECO:0007669"/>
    <property type="project" value="TreeGrafter"/>
</dbReference>
<dbReference type="eggNOG" id="COG2821">
    <property type="taxonomic scope" value="Bacteria"/>
</dbReference>
<dbReference type="RefSeq" id="WP_020886200.1">
    <property type="nucleotide sequence ID" value="NZ_ATHI01000005.1"/>
</dbReference>
<evidence type="ECO:0000313" key="9">
    <source>
        <dbReference type="Proteomes" id="UP000014975"/>
    </source>
</evidence>
<keyword evidence="6" id="KW-0732">Signal</keyword>
<evidence type="ECO:0000256" key="1">
    <source>
        <dbReference type="ARBA" id="ARBA00001420"/>
    </source>
</evidence>
<evidence type="ECO:0000256" key="3">
    <source>
        <dbReference type="ARBA" id="ARBA00023239"/>
    </source>
</evidence>
<sequence>MTRTLRGLLLVLTALTIFACAPKAPVPPPKPAPPPPPPVAEEGFRRIGPAEAMALAEHIDIREQRLDSWRELTGPLSLSLSYLESRPQDALALDRPELRLTWAQLTLSVRRLLDILPLLDADPALLGREFVWYTLDPDPLMTGYYAPMIDASPVRAPGYEYPLYGRPSDLQSVDLGLFHPRWEGQQLVYRVENGRVVPYFDRRQIEMQGALAGRGLEIAWTRHPWDVYHLQVQGSGYLRFPDGRIQPVLYAGKNGHAFVSSERLLLSRGHIEPGAMHREGIREALRRMGPGGHDILAENPSYVFFTLSDSPPLGSMGRPVTAYVSLATDPKLLPLGSIVPFSAELPTGPGEPRRVVQGIGLAQDTGGVIKGGRIDYYCGAGEESEYIAFRIKNPVRVHILVHRDALGGGQP</sequence>
<dbReference type="PIRSF" id="PIRSF019422">
    <property type="entry name" value="MltA"/>
    <property type="match status" value="1"/>
</dbReference>
<keyword evidence="9" id="KW-1185">Reference proteome</keyword>
<feature type="signal peptide" evidence="6">
    <location>
        <begin position="1"/>
        <end position="19"/>
    </location>
</feature>
<feature type="chain" id="PRO_5004557092" description="peptidoglycan lytic exotransglycosylase" evidence="6">
    <location>
        <begin position="20"/>
        <end position="411"/>
    </location>
</feature>
<comment type="caution">
    <text evidence="8">The sequence shown here is derived from an EMBL/GenBank/DDBJ whole genome shotgun (WGS) entry which is preliminary data.</text>
</comment>
<keyword evidence="4" id="KW-0961">Cell wall biogenesis/degradation</keyword>
<dbReference type="CDD" id="cd14485">
    <property type="entry name" value="mltA_like_LT_A"/>
    <property type="match status" value="1"/>
</dbReference>
<evidence type="ECO:0000256" key="5">
    <source>
        <dbReference type="ARBA" id="ARBA00030918"/>
    </source>
</evidence>
<dbReference type="Gene3D" id="2.40.40.10">
    <property type="entry name" value="RlpA-like domain"/>
    <property type="match status" value="1"/>
</dbReference>
<evidence type="ECO:0000256" key="6">
    <source>
        <dbReference type="SAM" id="SignalP"/>
    </source>
</evidence>
<dbReference type="InterPro" id="IPR010611">
    <property type="entry name" value="3D_dom"/>
</dbReference>
<dbReference type="GO" id="GO:0004553">
    <property type="term" value="F:hydrolase activity, hydrolyzing O-glycosyl compounds"/>
    <property type="evidence" value="ECO:0007669"/>
    <property type="project" value="InterPro"/>
</dbReference>